<protein>
    <recommendedName>
        <fullName evidence="4">Phorbol-ester/DAG-type domain-containing protein</fullName>
    </recommendedName>
</protein>
<dbReference type="OrthoDB" id="6270916at2759"/>
<dbReference type="Gene3D" id="3.30.60.20">
    <property type="match status" value="1"/>
</dbReference>
<keyword evidence="1" id="KW-0479">Metal-binding</keyword>
<feature type="region of interest" description="Disordered" evidence="3">
    <location>
        <begin position="1647"/>
        <end position="1666"/>
    </location>
</feature>
<reference evidence="6" key="1">
    <citation type="journal article" date="2011" name="Science">
        <title>The plant cell wall-decomposing machinery underlies the functional diversity of forest fungi.</title>
        <authorList>
            <person name="Eastwood D.C."/>
            <person name="Floudas D."/>
            <person name="Binder M."/>
            <person name="Majcherczyk A."/>
            <person name="Schneider P."/>
            <person name="Aerts A."/>
            <person name="Asiegbu F.O."/>
            <person name="Baker S.E."/>
            <person name="Barry K."/>
            <person name="Bendiksby M."/>
            <person name="Blumentritt M."/>
            <person name="Coutinho P.M."/>
            <person name="Cullen D."/>
            <person name="de Vries R.P."/>
            <person name="Gathman A."/>
            <person name="Goodell B."/>
            <person name="Henrissat B."/>
            <person name="Ihrmark K."/>
            <person name="Kauserud H."/>
            <person name="Kohler A."/>
            <person name="LaButti K."/>
            <person name="Lapidus A."/>
            <person name="Lavin J.L."/>
            <person name="Lee Y.-H."/>
            <person name="Lindquist E."/>
            <person name="Lilly W."/>
            <person name="Lucas S."/>
            <person name="Morin E."/>
            <person name="Murat C."/>
            <person name="Oguiza J.A."/>
            <person name="Park J."/>
            <person name="Pisabarro A.G."/>
            <person name="Riley R."/>
            <person name="Rosling A."/>
            <person name="Salamov A."/>
            <person name="Schmidt O."/>
            <person name="Schmutz J."/>
            <person name="Skrede I."/>
            <person name="Stenlid J."/>
            <person name="Wiebenga A."/>
            <person name="Xie X."/>
            <person name="Kuees U."/>
            <person name="Hibbett D.S."/>
            <person name="Hoffmeister D."/>
            <person name="Hoegberg N."/>
            <person name="Martin F."/>
            <person name="Grigoriev I.V."/>
            <person name="Watkinson S.C."/>
        </authorList>
    </citation>
    <scope>NUCLEOTIDE SEQUENCE [LARGE SCALE GENOMIC DNA]</scope>
    <source>
        <strain evidence="6">strain S7.3</strain>
    </source>
</reference>
<gene>
    <name evidence="5" type="ORF">SERLA73DRAFT_93794</name>
</gene>
<dbReference type="HOGENOM" id="CLU_001302_0_0_1"/>
<evidence type="ECO:0000313" key="6">
    <source>
        <dbReference type="Proteomes" id="UP000008063"/>
    </source>
</evidence>
<dbReference type="GO" id="GO:0046872">
    <property type="term" value="F:metal ion binding"/>
    <property type="evidence" value="ECO:0007669"/>
    <property type="project" value="UniProtKB-KW"/>
</dbReference>
<proteinExistence type="predicted"/>
<dbReference type="CDD" id="cd00029">
    <property type="entry name" value="C1"/>
    <property type="match status" value="1"/>
</dbReference>
<dbReference type="STRING" id="936435.F8Q5Q9"/>
<sequence>MYAIRKEYHIFRLANIFTLTPCFLCHEPIWGYQAFVCSICKCFSHNSCLDKATSPNLQRCRHADLDSSYITVDFSLVRRSFTDYYRDICMSPEELIKRTYEEVSVFYTVLWTQLQLFNHGVAHGTIIIENKGSDDHEAVAFELQYYVELYEPHLLPGKLPVSAILGEYFEENATAPSSYFLFDWSNLTYIASIIKSPYEQHQPSFDASHDLLNVVQAEGLQQDVPDNPRHPFEVVALGHMRDCLGYEFNLFSDTAARLCLSHLHSLGFFTRSDSKPILFHGPVKEDIQCESPLPLGFDLSTDVETLVSAIEACLSDIDLSVNEMGLLLLVRKFWPNGMASEYAWRRLSQTVLLWILQEDDNMATIVRDYISQHRPLPGIRSPAETPPWPAPNSQRRAPATSFNNGGDYVASRQALLGRYVGQWLLALHNQRIEDYAKIIFCAIKETAKGSTIGTALLPGEYSSLREKDTWASADKMLRFIIKLCQNSVVFDAFDDLFLVWLSDLEHDVQAHASLPSLQRLFNREAETTSRFSTIIDATLTSADTSSLYSIDPWRIVHKTALESREGFSRSLNWLRLFARSGVDITVPTFVEFASRARVHASSLADCSILVDAAFLSTWLRSMGRQELQSIFSPLHSYLSPPIMQQMKSGNAELAHKLILRVDLLRKSLATCLLLYGCERSFLRSLGLVTKDDISYLPSRRKTNTRASKASDPIIVDSAFINILGDYVATGIDEVAGLVAKFLYAFISHAPLVESYEVDNFILRNGSVLCSCIWQFYDIQSHELSSIRMALLLRVLVVDTHPFQAILNEHFQSGGNWRLRFLALMRIFRIILDVTSPAFHVEGRQWRSSTLEIYYHYFKAGWADEQEEIRVAIDTWSQTLLPAHFEAISYCWNEAIGIAPISERVRLVSFLIQLHPHFPSWKVISWDVIIETLLEDEYLQKNGDDEDGPAAAHLVSIVLLSLKMLASGIEIDVFSLLKLKLHLVKIVGFEDVALVPATNGRTFHIQFGDLEDIPEDAYPCIDEFPAILDARHAFDLPPSAMASPFTSDDNPSPGLIGTVLVDVVLATFCSISDPFLLPVLSMKNLFESLMIIIYKHDFDSTALKHLDFMLRKAMRKTLEFLLLDLSYEMRQLALSIVQAYTKRFSFISGSLVIESVEKAVALVVSLDHNGEDMLVSQARAYIENTLNMLTSSGIFCGLCKRNLEPEFFTVLKHIVSVNAKANSQPSERLSERLLQSVLSQPLDANWSITQLVVDNVHSYVKLVHHEDYGVQLIRDIGGWLTTVARRMSYVQDVNCDPLLLTLSILLGHNKVHSRSRSINAGNQAQANEVALAMLDVLEDILRLKARVSPSTLTAIAETILSTDVNTYTSVDQSFFAVLRNLASSGLYFLQNHVWSSTICDEELSASLAVAKIILRAADFSPTVVPELISDHLEKFSRINTSMRTWNVLTLAALSDTSGQHGTILFPHFSAFTPAYYASLGTYVHARALPPESAVADIDHAYLSIKLWLLLAQTMSLSNDKVDPGALSVAQDDRADLAIKTVWNELWPPFESIVESCIQTENSPLATIVCSSVANLFLLVYQLRCGISLDALSQAPLLTRLQRQHRKISAINKLSRAMGGEPLPDIQLDVLLDQATKDLANAEKLRILDRESQRPPPDRQRRDVRIPT</sequence>
<evidence type="ECO:0000259" key="4">
    <source>
        <dbReference type="PROSITE" id="PS50081"/>
    </source>
</evidence>
<organism evidence="6">
    <name type="scientific">Serpula lacrymans var. lacrymans (strain S7.3)</name>
    <name type="common">Dry rot fungus</name>
    <dbReference type="NCBI Taxonomy" id="936435"/>
    <lineage>
        <taxon>Eukaryota</taxon>
        <taxon>Fungi</taxon>
        <taxon>Dikarya</taxon>
        <taxon>Basidiomycota</taxon>
        <taxon>Agaricomycotina</taxon>
        <taxon>Agaricomycetes</taxon>
        <taxon>Agaricomycetidae</taxon>
        <taxon>Boletales</taxon>
        <taxon>Coniophorineae</taxon>
        <taxon>Serpulaceae</taxon>
        <taxon>Serpula</taxon>
    </lineage>
</organism>
<evidence type="ECO:0000313" key="5">
    <source>
        <dbReference type="EMBL" id="EGN95947.1"/>
    </source>
</evidence>
<dbReference type="InterPro" id="IPR002219">
    <property type="entry name" value="PKC_DAG/PE"/>
</dbReference>
<dbReference type="eggNOG" id="KOG4820">
    <property type="taxonomic scope" value="Eukaryota"/>
</dbReference>
<name>F8Q5Q9_SERL3</name>
<keyword evidence="6" id="KW-1185">Reference proteome</keyword>
<dbReference type="InterPro" id="IPR046349">
    <property type="entry name" value="C1-like_sf"/>
</dbReference>
<dbReference type="EMBL" id="GL945484">
    <property type="protein sequence ID" value="EGN95947.1"/>
    <property type="molecule type" value="Genomic_DNA"/>
</dbReference>
<dbReference type="SUPFAM" id="SSF57889">
    <property type="entry name" value="Cysteine-rich domain"/>
    <property type="match status" value="1"/>
</dbReference>
<feature type="domain" description="Phorbol-ester/DAG-type" evidence="4">
    <location>
        <begin position="8"/>
        <end position="60"/>
    </location>
</feature>
<keyword evidence="2" id="KW-0862">Zinc</keyword>
<dbReference type="InParanoid" id="F8Q5Q9"/>
<evidence type="ECO:0000256" key="2">
    <source>
        <dbReference type="ARBA" id="ARBA00022833"/>
    </source>
</evidence>
<dbReference type="Proteomes" id="UP000008063">
    <property type="component" value="Unassembled WGS sequence"/>
</dbReference>
<accession>F8Q5Q9</accession>
<evidence type="ECO:0000256" key="3">
    <source>
        <dbReference type="SAM" id="MobiDB-lite"/>
    </source>
</evidence>
<evidence type="ECO:0000256" key="1">
    <source>
        <dbReference type="ARBA" id="ARBA00022723"/>
    </source>
</evidence>
<dbReference type="PROSITE" id="PS50081">
    <property type="entry name" value="ZF_DAG_PE_2"/>
    <property type="match status" value="1"/>
</dbReference>
<dbReference type="OMA" id="HPYAHQF"/>